<dbReference type="InterPro" id="IPR020583">
    <property type="entry name" value="Inositol_monoP_metal-BS"/>
</dbReference>
<name>A0A2Z2NYN5_9GAMM</name>
<evidence type="ECO:0000256" key="2">
    <source>
        <dbReference type="ARBA" id="ARBA00022723"/>
    </source>
</evidence>
<accession>A0A2Z2NYN5</accession>
<organism evidence="6 7">
    <name type="scientific">Granulosicoccus antarcticus IMCC3135</name>
    <dbReference type="NCBI Taxonomy" id="1192854"/>
    <lineage>
        <taxon>Bacteria</taxon>
        <taxon>Pseudomonadati</taxon>
        <taxon>Pseudomonadota</taxon>
        <taxon>Gammaproteobacteria</taxon>
        <taxon>Chromatiales</taxon>
        <taxon>Granulosicoccaceae</taxon>
        <taxon>Granulosicoccus</taxon>
    </lineage>
</organism>
<dbReference type="Pfam" id="PF00459">
    <property type="entry name" value="Inositol_P"/>
    <property type="match status" value="1"/>
</dbReference>
<dbReference type="SUPFAM" id="SSF56655">
    <property type="entry name" value="Carbohydrate phosphatase"/>
    <property type="match status" value="1"/>
</dbReference>
<feature type="binding site" evidence="5">
    <location>
        <position position="95"/>
    </location>
    <ligand>
        <name>Mg(2+)</name>
        <dbReference type="ChEBI" id="CHEBI:18420"/>
        <label>1</label>
        <note>catalytic</note>
    </ligand>
</feature>
<comment type="similarity">
    <text evidence="1">Belongs to the inositol monophosphatase superfamily.</text>
</comment>
<dbReference type="Proteomes" id="UP000250079">
    <property type="component" value="Chromosome"/>
</dbReference>
<feature type="binding site" evidence="5">
    <location>
        <position position="218"/>
    </location>
    <ligand>
        <name>Mg(2+)</name>
        <dbReference type="ChEBI" id="CHEBI:18420"/>
        <label>1</label>
        <note>catalytic</note>
    </ligand>
</feature>
<comment type="cofactor">
    <cofactor evidence="5">
        <name>Mg(2+)</name>
        <dbReference type="ChEBI" id="CHEBI:18420"/>
    </cofactor>
</comment>
<dbReference type="EC" id="3.1.3.15" evidence="6"/>
<evidence type="ECO:0000256" key="1">
    <source>
        <dbReference type="ARBA" id="ARBA00009759"/>
    </source>
</evidence>
<evidence type="ECO:0000313" key="6">
    <source>
        <dbReference type="EMBL" id="ASJ75041.1"/>
    </source>
</evidence>
<dbReference type="GO" id="GO:0046872">
    <property type="term" value="F:metal ion binding"/>
    <property type="evidence" value="ECO:0007669"/>
    <property type="project" value="UniProtKB-KW"/>
</dbReference>
<gene>
    <name evidence="6" type="primary">hisN_1</name>
    <name evidence="6" type="ORF">IMCC3135_24885</name>
</gene>
<keyword evidence="7" id="KW-1185">Reference proteome</keyword>
<feature type="binding site" evidence="5">
    <location>
        <position position="92"/>
    </location>
    <ligand>
        <name>Mg(2+)</name>
        <dbReference type="ChEBI" id="CHEBI:18420"/>
        <label>1</label>
        <note>catalytic</note>
    </ligand>
</feature>
<evidence type="ECO:0000313" key="7">
    <source>
        <dbReference type="Proteomes" id="UP000250079"/>
    </source>
</evidence>
<keyword evidence="4 5" id="KW-0460">Magnesium</keyword>
<dbReference type="GO" id="GO:0006020">
    <property type="term" value="P:inositol metabolic process"/>
    <property type="evidence" value="ECO:0007669"/>
    <property type="project" value="TreeGrafter"/>
</dbReference>
<dbReference type="Gene3D" id="3.30.540.10">
    <property type="entry name" value="Fructose-1,6-Bisphosphatase, subunit A, domain 1"/>
    <property type="match status" value="1"/>
</dbReference>
<reference evidence="6 7" key="1">
    <citation type="submission" date="2016-12" db="EMBL/GenBank/DDBJ databases">
        <authorList>
            <person name="Song W.-J."/>
            <person name="Kurnit D.M."/>
        </authorList>
    </citation>
    <scope>NUCLEOTIDE SEQUENCE [LARGE SCALE GENOMIC DNA]</scope>
    <source>
        <strain evidence="6 7">IMCC3135</strain>
    </source>
</reference>
<protein>
    <submittedName>
        <fullName evidence="6">Histidinol-phosphatase</fullName>
        <ecNumber evidence="6">3.1.3.15</ecNumber>
    </submittedName>
</protein>
<dbReference type="PRINTS" id="PR00377">
    <property type="entry name" value="IMPHPHTASES"/>
</dbReference>
<dbReference type="Gene3D" id="3.40.190.80">
    <property type="match status" value="1"/>
</dbReference>
<feature type="binding site" evidence="5">
    <location>
        <position position="94"/>
    </location>
    <ligand>
        <name>Mg(2+)</name>
        <dbReference type="ChEBI" id="CHEBI:18420"/>
        <label>1</label>
        <note>catalytic</note>
    </ligand>
</feature>
<dbReference type="PANTHER" id="PTHR20854:SF4">
    <property type="entry name" value="INOSITOL-1-MONOPHOSPHATASE-RELATED"/>
    <property type="match status" value="1"/>
</dbReference>
<dbReference type="GO" id="GO:0007165">
    <property type="term" value="P:signal transduction"/>
    <property type="evidence" value="ECO:0007669"/>
    <property type="project" value="TreeGrafter"/>
</dbReference>
<keyword evidence="2 5" id="KW-0479">Metal-binding</keyword>
<dbReference type="PANTHER" id="PTHR20854">
    <property type="entry name" value="INOSITOL MONOPHOSPHATASE"/>
    <property type="match status" value="1"/>
</dbReference>
<dbReference type="AlphaFoldDB" id="A0A2Z2NYN5"/>
<evidence type="ECO:0000256" key="5">
    <source>
        <dbReference type="PIRSR" id="PIRSR600760-2"/>
    </source>
</evidence>
<dbReference type="EMBL" id="CP018632">
    <property type="protein sequence ID" value="ASJ75041.1"/>
    <property type="molecule type" value="Genomic_DNA"/>
</dbReference>
<evidence type="ECO:0000256" key="3">
    <source>
        <dbReference type="ARBA" id="ARBA00022801"/>
    </source>
</evidence>
<dbReference type="GO" id="GO:0004401">
    <property type="term" value="F:histidinol-phosphatase activity"/>
    <property type="evidence" value="ECO:0007669"/>
    <property type="project" value="UniProtKB-EC"/>
</dbReference>
<feature type="binding site" evidence="5">
    <location>
        <position position="70"/>
    </location>
    <ligand>
        <name>Mg(2+)</name>
        <dbReference type="ChEBI" id="CHEBI:18420"/>
        <label>1</label>
        <note>catalytic</note>
    </ligand>
</feature>
<proteinExistence type="inferred from homology"/>
<dbReference type="InterPro" id="IPR000760">
    <property type="entry name" value="Inositol_monophosphatase-like"/>
</dbReference>
<dbReference type="KEGG" id="gai:IMCC3135_24885"/>
<dbReference type="GO" id="GO:0008934">
    <property type="term" value="F:inositol monophosphate 1-phosphatase activity"/>
    <property type="evidence" value="ECO:0007669"/>
    <property type="project" value="TreeGrafter"/>
</dbReference>
<evidence type="ECO:0000256" key="4">
    <source>
        <dbReference type="ARBA" id="ARBA00022842"/>
    </source>
</evidence>
<dbReference type="PROSITE" id="PS00629">
    <property type="entry name" value="IMP_1"/>
    <property type="match status" value="1"/>
</dbReference>
<sequence>MELDMTVARKAAEEAVEAAQQVISDFLARGDWHVTLKSDQSPVTEVDVAAEKAIKQVLTKALPNAAFFGEETGKSAATEKSGKGAGLRWLVDPIDGTKSFIRGSRYYSTQIALEVDDELRLGVSNAPAYGEKMVAVHEQGAWLDGRQVHCNDITSIDDAFFSSGNLTTLARDADAWSRYAQIVGRVRRVRGYGDFCHYHQLCSGQADLILESDVNILDIAALTVAVREAGGIITDMHGQAVNEATTSVLAACSVALHEQALDLLHG</sequence>
<keyword evidence="3 6" id="KW-0378">Hydrolase</keyword>